<evidence type="ECO:0000256" key="2">
    <source>
        <dbReference type="ARBA" id="ARBA00005752"/>
    </source>
</evidence>
<dbReference type="NCBIfam" id="TIGR01536">
    <property type="entry name" value="asn_synth_AEB"/>
    <property type="match status" value="1"/>
</dbReference>
<dbReference type="InterPro" id="IPR006426">
    <property type="entry name" value="Asn_synth_AEB"/>
</dbReference>
<keyword evidence="13" id="KW-1185">Reference proteome</keyword>
<dbReference type="EMBL" id="BJYT01000008">
    <property type="protein sequence ID" value="GEO09939.1"/>
    <property type="molecule type" value="Genomic_DNA"/>
</dbReference>
<comment type="catalytic activity">
    <reaction evidence="7">
        <text>L-aspartate + L-glutamine + ATP + H2O = L-asparagine + L-glutamate + AMP + diphosphate + H(+)</text>
        <dbReference type="Rhea" id="RHEA:12228"/>
        <dbReference type="ChEBI" id="CHEBI:15377"/>
        <dbReference type="ChEBI" id="CHEBI:15378"/>
        <dbReference type="ChEBI" id="CHEBI:29985"/>
        <dbReference type="ChEBI" id="CHEBI:29991"/>
        <dbReference type="ChEBI" id="CHEBI:30616"/>
        <dbReference type="ChEBI" id="CHEBI:33019"/>
        <dbReference type="ChEBI" id="CHEBI:58048"/>
        <dbReference type="ChEBI" id="CHEBI:58359"/>
        <dbReference type="ChEBI" id="CHEBI:456215"/>
        <dbReference type="EC" id="6.3.5.4"/>
    </reaction>
</comment>
<evidence type="ECO:0000256" key="8">
    <source>
        <dbReference type="PIRSR" id="PIRSR001589-1"/>
    </source>
</evidence>
<feature type="site" description="Important for beta-aspartyl-AMP intermediate formation" evidence="10">
    <location>
        <position position="360"/>
    </location>
</feature>
<evidence type="ECO:0000256" key="9">
    <source>
        <dbReference type="PIRSR" id="PIRSR001589-2"/>
    </source>
</evidence>
<comment type="caution">
    <text evidence="12">The sequence shown here is derived from an EMBL/GenBank/DDBJ whole genome shotgun (WGS) entry which is preliminary data.</text>
</comment>
<feature type="binding site" evidence="9">
    <location>
        <position position="285"/>
    </location>
    <ligand>
        <name>ATP</name>
        <dbReference type="ChEBI" id="CHEBI:30616"/>
    </ligand>
</feature>
<dbReference type="InterPro" id="IPR029055">
    <property type="entry name" value="Ntn_hydrolases_N"/>
</dbReference>
<dbReference type="Gene3D" id="3.60.20.10">
    <property type="entry name" value="Glutamine Phosphoribosylpyrophosphate, subunit 1, domain 1"/>
    <property type="match status" value="1"/>
</dbReference>
<dbReference type="RefSeq" id="WP_170234152.1">
    <property type="nucleotide sequence ID" value="NZ_BJYT01000008.1"/>
</dbReference>
<dbReference type="GO" id="GO:0005829">
    <property type="term" value="C:cytosol"/>
    <property type="evidence" value="ECO:0007669"/>
    <property type="project" value="TreeGrafter"/>
</dbReference>
<evidence type="ECO:0000313" key="12">
    <source>
        <dbReference type="EMBL" id="GEO09939.1"/>
    </source>
</evidence>
<keyword evidence="5 9" id="KW-0067">ATP-binding</keyword>
<protein>
    <recommendedName>
        <fullName evidence="3">asparagine synthase (glutamine-hydrolyzing)</fullName>
        <ecNumber evidence="3">6.3.5.4</ecNumber>
    </recommendedName>
</protein>
<dbReference type="InterPro" id="IPR014729">
    <property type="entry name" value="Rossmann-like_a/b/a_fold"/>
</dbReference>
<feature type="binding site" evidence="9">
    <location>
        <begin position="358"/>
        <end position="359"/>
    </location>
    <ligand>
        <name>ATP</name>
        <dbReference type="ChEBI" id="CHEBI:30616"/>
    </ligand>
</feature>
<feature type="active site" description="For GATase activity" evidence="8">
    <location>
        <position position="2"/>
    </location>
</feature>
<evidence type="ECO:0000256" key="3">
    <source>
        <dbReference type="ARBA" id="ARBA00012737"/>
    </source>
</evidence>
<dbReference type="AlphaFoldDB" id="A0A512BDA2"/>
<dbReference type="Pfam" id="PF13522">
    <property type="entry name" value="GATase_6"/>
    <property type="match status" value="1"/>
</dbReference>
<gene>
    <name evidence="12" type="primary">wbtH</name>
    <name evidence="12" type="ORF">SAE01_24350</name>
</gene>
<dbReference type="GO" id="GO:0006529">
    <property type="term" value="P:asparagine biosynthetic process"/>
    <property type="evidence" value="ECO:0007669"/>
    <property type="project" value="UniProtKB-KW"/>
</dbReference>
<dbReference type="InterPro" id="IPR001962">
    <property type="entry name" value="Asn_synthase"/>
</dbReference>
<evidence type="ECO:0000256" key="10">
    <source>
        <dbReference type="PIRSR" id="PIRSR001589-3"/>
    </source>
</evidence>
<dbReference type="Gene3D" id="3.40.50.620">
    <property type="entry name" value="HUPs"/>
    <property type="match status" value="1"/>
</dbReference>
<name>A0A512BDA2_9BACT</name>
<proteinExistence type="inferred from homology"/>
<keyword evidence="8" id="KW-0061">Asparagine biosynthesis</keyword>
<dbReference type="InterPro" id="IPR017932">
    <property type="entry name" value="GATase_2_dom"/>
</dbReference>
<evidence type="ECO:0000256" key="5">
    <source>
        <dbReference type="ARBA" id="ARBA00022840"/>
    </source>
</evidence>
<comment type="pathway">
    <text evidence="1">Amino-acid biosynthesis; L-asparagine biosynthesis; L-asparagine from L-aspartate (L-Gln route): step 1/1.</text>
</comment>
<dbReference type="SUPFAM" id="SSF52402">
    <property type="entry name" value="Adenine nucleotide alpha hydrolases-like"/>
    <property type="match status" value="1"/>
</dbReference>
<evidence type="ECO:0000256" key="4">
    <source>
        <dbReference type="ARBA" id="ARBA00022741"/>
    </source>
</evidence>
<dbReference type="PANTHER" id="PTHR43284:SF1">
    <property type="entry name" value="ASPARAGINE SYNTHETASE"/>
    <property type="match status" value="1"/>
</dbReference>
<dbReference type="SUPFAM" id="SSF56235">
    <property type="entry name" value="N-terminal nucleophile aminohydrolases (Ntn hydrolases)"/>
    <property type="match status" value="1"/>
</dbReference>
<keyword evidence="8" id="KW-0028">Amino-acid biosynthesis</keyword>
<dbReference type="GO" id="GO:0005524">
    <property type="term" value="F:ATP binding"/>
    <property type="evidence" value="ECO:0007669"/>
    <property type="project" value="UniProtKB-KW"/>
</dbReference>
<dbReference type="PIRSF" id="PIRSF001589">
    <property type="entry name" value="Asn_synthetase_glu-h"/>
    <property type="match status" value="1"/>
</dbReference>
<dbReference type="Pfam" id="PF00733">
    <property type="entry name" value="Asn_synthase"/>
    <property type="match status" value="1"/>
</dbReference>
<dbReference type="EC" id="6.3.5.4" evidence="3"/>
<keyword evidence="6 8" id="KW-0315">Glutamine amidotransferase</keyword>
<feature type="domain" description="Glutamine amidotransferase type-2" evidence="11">
    <location>
        <begin position="2"/>
        <end position="217"/>
    </location>
</feature>
<evidence type="ECO:0000256" key="6">
    <source>
        <dbReference type="ARBA" id="ARBA00022962"/>
    </source>
</evidence>
<sequence>MCGIVGIFNYRDSIEGERPFIEWALKSMHHRGPDSNGTWTNNENYITGFVRLSILDLSENGNQPMISACGKYALSFNGEMYDVGKYRKRLQNEGVTFRSTTDTEVLLYALIHWGEEYVLEQFDGLFAFAFYNVVANSLILARDRSGIKPLYVGHSSQGLVYSSQYDHIINHHSIKSNPLHTGAVGAYLSLGYVPENSGVVTSTFLLPHGYYLHVNSAGFTRHRFFNYSLLQKGKAAKSLEQVLEENVRAQLVSDVPVGTFMSGGVDSPLVSYYANKHTNIQSFTIGVDDKKIDESKAAEEYANIFHTQHFCQHITEKDLLETIADNTKAFSEPFADFSSIPTLVLSKFARQKVIVALSGDGGDELFWGYPRNQRMLREGMAFRQNKLERVLSFGREKVTGAKRIIRRRHLQVRNFPAYYYRSLFITGAEQWLPELFDNEIEEAFFLKKLYEEEGAQDVTEQNIMNVLRKLEFDIHLQRILLKVDRASMFHSLEVRVPILSNEMIDYSSTMNFESCIKNGQGKYNLKQLLISKSNEQLVLQPKKGFVIPIGNWLRKELKKDVEDKIMNMPGELSHLFERRELEKILNEHNESKQDLGWLIWSLYSLVNWHHQHRKAI</sequence>
<evidence type="ECO:0000313" key="13">
    <source>
        <dbReference type="Proteomes" id="UP000321513"/>
    </source>
</evidence>
<dbReference type="PANTHER" id="PTHR43284">
    <property type="entry name" value="ASPARAGINE SYNTHETASE (GLUTAMINE-HYDROLYZING)"/>
    <property type="match status" value="1"/>
</dbReference>
<dbReference type="CDD" id="cd00712">
    <property type="entry name" value="AsnB"/>
    <property type="match status" value="1"/>
</dbReference>
<evidence type="ECO:0000256" key="7">
    <source>
        <dbReference type="ARBA" id="ARBA00048741"/>
    </source>
</evidence>
<keyword evidence="4 9" id="KW-0547">Nucleotide-binding</keyword>
<reference evidence="12 13" key="1">
    <citation type="submission" date="2019-07" db="EMBL/GenBank/DDBJ databases">
        <title>Whole genome shotgun sequence of Segetibacter aerophilus NBRC 106135.</title>
        <authorList>
            <person name="Hosoyama A."/>
            <person name="Uohara A."/>
            <person name="Ohji S."/>
            <person name="Ichikawa N."/>
        </authorList>
    </citation>
    <scope>NUCLEOTIDE SEQUENCE [LARGE SCALE GENOMIC DNA]</scope>
    <source>
        <strain evidence="12 13">NBRC 106135</strain>
    </source>
</reference>
<dbReference type="InterPro" id="IPR051786">
    <property type="entry name" value="ASN_synthetase/amidase"/>
</dbReference>
<feature type="binding site" evidence="9">
    <location>
        <position position="102"/>
    </location>
    <ligand>
        <name>L-glutamine</name>
        <dbReference type="ChEBI" id="CHEBI:58359"/>
    </ligand>
</feature>
<evidence type="ECO:0000256" key="1">
    <source>
        <dbReference type="ARBA" id="ARBA00005187"/>
    </source>
</evidence>
<dbReference type="PROSITE" id="PS51278">
    <property type="entry name" value="GATASE_TYPE_2"/>
    <property type="match status" value="1"/>
</dbReference>
<dbReference type="GO" id="GO:0004066">
    <property type="term" value="F:asparagine synthase (glutamine-hydrolyzing) activity"/>
    <property type="evidence" value="ECO:0007669"/>
    <property type="project" value="UniProtKB-EC"/>
</dbReference>
<dbReference type="CDD" id="cd01991">
    <property type="entry name" value="Asn_synthase_B_C"/>
    <property type="match status" value="1"/>
</dbReference>
<dbReference type="InterPro" id="IPR033738">
    <property type="entry name" value="AsnB_N"/>
</dbReference>
<dbReference type="Proteomes" id="UP000321513">
    <property type="component" value="Unassembled WGS sequence"/>
</dbReference>
<organism evidence="12 13">
    <name type="scientific">Segetibacter aerophilus</name>
    <dbReference type="NCBI Taxonomy" id="670293"/>
    <lineage>
        <taxon>Bacteria</taxon>
        <taxon>Pseudomonadati</taxon>
        <taxon>Bacteroidota</taxon>
        <taxon>Chitinophagia</taxon>
        <taxon>Chitinophagales</taxon>
        <taxon>Chitinophagaceae</taxon>
        <taxon>Segetibacter</taxon>
    </lineage>
</organism>
<evidence type="ECO:0000259" key="11">
    <source>
        <dbReference type="PROSITE" id="PS51278"/>
    </source>
</evidence>
<comment type="similarity">
    <text evidence="2">Belongs to the asparagine synthetase family.</text>
</comment>
<accession>A0A512BDA2</accession>